<organism evidence="2 3">
    <name type="scientific">Rippkaea orientalis (strain PCC 8801 / RF-1)</name>
    <name type="common">Cyanothece sp. (strain PCC 8801)</name>
    <dbReference type="NCBI Taxonomy" id="41431"/>
    <lineage>
        <taxon>Bacteria</taxon>
        <taxon>Bacillati</taxon>
        <taxon>Cyanobacteriota</taxon>
        <taxon>Cyanophyceae</taxon>
        <taxon>Oscillatoriophycideae</taxon>
        <taxon>Chroococcales</taxon>
        <taxon>Aphanothecaceae</taxon>
        <taxon>Rippkaea</taxon>
        <taxon>Rippkaea orientalis</taxon>
    </lineage>
</organism>
<name>B7K0A7_RIPO1</name>
<dbReference type="OrthoDB" id="582709at2"/>
<reference evidence="3" key="1">
    <citation type="journal article" date="2011" name="MBio">
        <title>Novel metabolic attributes of the genus Cyanothece, comprising a group of unicellular nitrogen-fixing Cyanobacteria.</title>
        <authorList>
            <person name="Bandyopadhyay A."/>
            <person name="Elvitigala T."/>
            <person name="Welsh E."/>
            <person name="Stockel J."/>
            <person name="Liberton M."/>
            <person name="Min H."/>
            <person name="Sherman L.A."/>
            <person name="Pakrasi H.B."/>
        </authorList>
    </citation>
    <scope>NUCLEOTIDE SEQUENCE [LARGE SCALE GENOMIC DNA]</scope>
    <source>
        <strain evidence="3">PCC 8801</strain>
    </source>
</reference>
<dbReference type="STRING" id="41431.PCC8801_3423"/>
<keyword evidence="1" id="KW-0472">Membrane</keyword>
<keyword evidence="3" id="KW-1185">Reference proteome</keyword>
<keyword evidence="1" id="KW-1133">Transmembrane helix</keyword>
<dbReference type="NCBIfam" id="TIGR04153">
    <property type="entry name" value="cyanosortA_assc"/>
    <property type="match status" value="1"/>
</dbReference>
<dbReference type="eggNOG" id="ENOG503289M">
    <property type="taxonomic scope" value="Bacteria"/>
</dbReference>
<sequence>MVKTSWESARIGLFAILLTGIIATIIRAFLVSPDSKPPITPVTFPDAVPLEGWQPLAKTSPTPKGDKQLYHYTNNGKTLEILASDRLYDGANVSRLLFKEASMPPATISISVKQKEGIGNYWMFEYENKAYLTACINRVGESTVNEQQHTQNKYKYGWSVGRTLLWVVGYKNLLETSCLWTLISIPITSDLTSSDLEKTHQTLETVWIEWYDWWKPRLEKLH</sequence>
<accession>B7K0A7</accession>
<dbReference type="EMBL" id="CP001287">
    <property type="protein sequence ID" value="ACK67391.1"/>
    <property type="molecule type" value="Genomic_DNA"/>
</dbReference>
<dbReference type="AlphaFoldDB" id="B7K0A7"/>
<feature type="transmembrane region" description="Helical" evidence="1">
    <location>
        <begin position="12"/>
        <end position="30"/>
    </location>
</feature>
<proteinExistence type="predicted"/>
<protein>
    <recommendedName>
        <fullName evidence="4">Cyanoexosortase A system-associated protein</fullName>
    </recommendedName>
</protein>
<evidence type="ECO:0008006" key="4">
    <source>
        <dbReference type="Google" id="ProtNLM"/>
    </source>
</evidence>
<dbReference type="RefSeq" id="WP_012596651.1">
    <property type="nucleotide sequence ID" value="NC_011726.1"/>
</dbReference>
<evidence type="ECO:0000313" key="3">
    <source>
        <dbReference type="Proteomes" id="UP000008204"/>
    </source>
</evidence>
<keyword evidence="1" id="KW-0812">Transmembrane</keyword>
<dbReference type="HOGENOM" id="CLU_1260478_0_0_3"/>
<dbReference type="InterPro" id="IPR026411">
    <property type="entry name" value="Cyanosort_A_assoc"/>
</dbReference>
<gene>
    <name evidence="2" type="ordered locus">PCC8801_3423</name>
</gene>
<evidence type="ECO:0000256" key="1">
    <source>
        <dbReference type="SAM" id="Phobius"/>
    </source>
</evidence>
<evidence type="ECO:0000313" key="2">
    <source>
        <dbReference type="EMBL" id="ACK67391.1"/>
    </source>
</evidence>
<dbReference type="Proteomes" id="UP000008204">
    <property type="component" value="Chromosome"/>
</dbReference>
<dbReference type="KEGG" id="cyp:PCC8801_3423"/>